<gene>
    <name evidence="1" type="ORF">GA0070616_0839</name>
</gene>
<sequence length="148" mass="15376">MKIDDRVEALVRSVLDAAVHKDADRLAAATASLGDEATVTKAVELSLAVAAAVLFEVHEGMPSADQVTEISRTIAEQERWSGVRAAEVDALLRAITTGSPVAMGSGSASAAVPFVIAANLLAAASQPDEGEWWFNYLDKVEAAIEAAG</sequence>
<reference evidence="1 2" key="1">
    <citation type="submission" date="2016-06" db="EMBL/GenBank/DDBJ databases">
        <authorList>
            <person name="Kjaerup R.B."/>
            <person name="Dalgaard T.S."/>
            <person name="Juul-Madsen H.R."/>
        </authorList>
    </citation>
    <scope>NUCLEOTIDE SEQUENCE [LARGE SCALE GENOMIC DNA]</scope>
    <source>
        <strain evidence="1 2">DSM 43818</strain>
    </source>
</reference>
<accession>A0A1C6RF76</accession>
<proteinExistence type="predicted"/>
<keyword evidence="2" id="KW-1185">Reference proteome</keyword>
<organism evidence="1 2">
    <name type="scientific">Micromonospora nigra</name>
    <dbReference type="NCBI Taxonomy" id="145857"/>
    <lineage>
        <taxon>Bacteria</taxon>
        <taxon>Bacillati</taxon>
        <taxon>Actinomycetota</taxon>
        <taxon>Actinomycetes</taxon>
        <taxon>Micromonosporales</taxon>
        <taxon>Micromonosporaceae</taxon>
        <taxon>Micromonospora</taxon>
    </lineage>
</organism>
<dbReference type="OrthoDB" id="3381497at2"/>
<name>A0A1C6RF76_9ACTN</name>
<dbReference type="Proteomes" id="UP000199699">
    <property type="component" value="Unassembled WGS sequence"/>
</dbReference>
<dbReference type="AlphaFoldDB" id="A0A1C6RF76"/>
<dbReference type="EMBL" id="FMHT01000003">
    <property type="protein sequence ID" value="SCL15812.1"/>
    <property type="molecule type" value="Genomic_DNA"/>
</dbReference>
<evidence type="ECO:0000313" key="1">
    <source>
        <dbReference type="EMBL" id="SCL15812.1"/>
    </source>
</evidence>
<dbReference type="RefSeq" id="WP_091076447.1">
    <property type="nucleotide sequence ID" value="NZ_FMHT01000003.1"/>
</dbReference>
<protein>
    <submittedName>
        <fullName evidence="1">Uncharacterized protein</fullName>
    </submittedName>
</protein>
<evidence type="ECO:0000313" key="2">
    <source>
        <dbReference type="Proteomes" id="UP000199699"/>
    </source>
</evidence>